<dbReference type="SMART" id="SM00829">
    <property type="entry name" value="PKS_ER"/>
    <property type="match status" value="1"/>
</dbReference>
<dbReference type="Pfam" id="PF08240">
    <property type="entry name" value="ADH_N"/>
    <property type="match status" value="1"/>
</dbReference>
<dbReference type="SUPFAM" id="SSF50129">
    <property type="entry name" value="GroES-like"/>
    <property type="match status" value="1"/>
</dbReference>
<accession>A0A4R7J3P0</accession>
<evidence type="ECO:0000313" key="2">
    <source>
        <dbReference type="EMBL" id="TDT30973.1"/>
    </source>
</evidence>
<dbReference type="InterPro" id="IPR020843">
    <property type="entry name" value="ER"/>
</dbReference>
<dbReference type="Proteomes" id="UP000295371">
    <property type="component" value="Unassembled WGS sequence"/>
</dbReference>
<dbReference type="InterPro" id="IPR013149">
    <property type="entry name" value="ADH-like_C"/>
</dbReference>
<dbReference type="CDD" id="cd08241">
    <property type="entry name" value="QOR1"/>
    <property type="match status" value="1"/>
</dbReference>
<dbReference type="OrthoDB" id="9780520at2"/>
<dbReference type="InterPro" id="IPR051397">
    <property type="entry name" value="Zn-ADH-like_protein"/>
</dbReference>
<dbReference type="InterPro" id="IPR011032">
    <property type="entry name" value="GroES-like_sf"/>
</dbReference>
<evidence type="ECO:0000259" key="1">
    <source>
        <dbReference type="SMART" id="SM00829"/>
    </source>
</evidence>
<dbReference type="Gene3D" id="3.40.50.720">
    <property type="entry name" value="NAD(P)-binding Rossmann-like Domain"/>
    <property type="match status" value="1"/>
</dbReference>
<comment type="caution">
    <text evidence="2">The sequence shown here is derived from an EMBL/GenBank/DDBJ whole genome shotgun (WGS) entry which is preliminary data.</text>
</comment>
<dbReference type="Pfam" id="PF00107">
    <property type="entry name" value="ADH_zinc_N"/>
    <property type="match status" value="1"/>
</dbReference>
<proteinExistence type="predicted"/>
<dbReference type="InterPro" id="IPR036291">
    <property type="entry name" value="NAD(P)-bd_dom_sf"/>
</dbReference>
<dbReference type="InterPro" id="IPR013154">
    <property type="entry name" value="ADH-like_N"/>
</dbReference>
<feature type="domain" description="Enoyl reductase (ER)" evidence="1">
    <location>
        <begin position="10"/>
        <end position="326"/>
    </location>
</feature>
<evidence type="ECO:0000313" key="3">
    <source>
        <dbReference type="Proteomes" id="UP000295371"/>
    </source>
</evidence>
<keyword evidence="3" id="KW-1185">Reference proteome</keyword>
<dbReference type="RefSeq" id="WP_133755306.1">
    <property type="nucleotide sequence ID" value="NZ_SOAW01000002.1"/>
</dbReference>
<protein>
    <submittedName>
        <fullName evidence="2">NADPH2:quinone reductase</fullName>
    </submittedName>
</protein>
<organism evidence="2 3">
    <name type="scientific">Naumannella halotolerans</name>
    <dbReference type="NCBI Taxonomy" id="993414"/>
    <lineage>
        <taxon>Bacteria</taxon>
        <taxon>Bacillati</taxon>
        <taxon>Actinomycetota</taxon>
        <taxon>Actinomycetes</taxon>
        <taxon>Propionibacteriales</taxon>
        <taxon>Propionibacteriaceae</taxon>
        <taxon>Naumannella</taxon>
    </lineage>
</organism>
<gene>
    <name evidence="2" type="ORF">CLV29_2382</name>
</gene>
<dbReference type="PANTHER" id="PTHR43677">
    <property type="entry name" value="SHORT-CHAIN DEHYDROGENASE/REDUCTASE"/>
    <property type="match status" value="1"/>
</dbReference>
<dbReference type="AlphaFoldDB" id="A0A4R7J3P0"/>
<sequence>MKALQLTELGVPSDALHYVTDAPVPEPGPGQVRVRVAAAPANFPDVLMCQGLYQDKPPLPAVLGIELAGLVDAVGPEVDRWSIGDRVIALPELAHGGFAEYALAPADQLFAAPQGLDAAQAASLTVAYQTAWFALHRRARLQPGEVVLVHAAAGGVGSATVELAKAAGAQVIAVVGGERKAEVARSLGADLVVDRTIDDFVAATKEFTGGRGADVIFDPVGGDTYRRSTKCIAWEGRILIIGFAGGQIQEVALNHVLIKNYSILGLVWGRYRQLAPETIPACHVELSRLAAEGSIHPVIDSRLSLAELPQGLMRLAAGDTVGRVAWVDETVDF</sequence>
<dbReference type="PANTHER" id="PTHR43677:SF4">
    <property type="entry name" value="QUINONE OXIDOREDUCTASE-LIKE PROTEIN 2"/>
    <property type="match status" value="1"/>
</dbReference>
<dbReference type="Gene3D" id="3.90.180.10">
    <property type="entry name" value="Medium-chain alcohol dehydrogenases, catalytic domain"/>
    <property type="match status" value="1"/>
</dbReference>
<dbReference type="SUPFAM" id="SSF51735">
    <property type="entry name" value="NAD(P)-binding Rossmann-fold domains"/>
    <property type="match status" value="1"/>
</dbReference>
<name>A0A4R7J3P0_9ACTN</name>
<dbReference type="GO" id="GO:0016491">
    <property type="term" value="F:oxidoreductase activity"/>
    <property type="evidence" value="ECO:0007669"/>
    <property type="project" value="InterPro"/>
</dbReference>
<reference evidence="2 3" key="1">
    <citation type="submission" date="2019-03" db="EMBL/GenBank/DDBJ databases">
        <title>Genomic Encyclopedia of Archaeal and Bacterial Type Strains, Phase II (KMG-II): from individual species to whole genera.</title>
        <authorList>
            <person name="Goeker M."/>
        </authorList>
    </citation>
    <scope>NUCLEOTIDE SEQUENCE [LARGE SCALE GENOMIC DNA]</scope>
    <source>
        <strain evidence="2 3">DSM 24323</strain>
    </source>
</reference>
<dbReference type="EMBL" id="SOAW01000002">
    <property type="protein sequence ID" value="TDT30973.1"/>
    <property type="molecule type" value="Genomic_DNA"/>
</dbReference>